<evidence type="ECO:0000313" key="2">
    <source>
        <dbReference type="Proteomes" id="UP000027265"/>
    </source>
</evidence>
<protein>
    <submittedName>
        <fullName evidence="1">Uncharacterized protein</fullName>
    </submittedName>
</protein>
<gene>
    <name evidence="1" type="ORF">JAAARDRAFT_197093</name>
</gene>
<dbReference type="HOGENOM" id="CLU_1415357_0_0_1"/>
<dbReference type="AlphaFoldDB" id="A0A067PRS3"/>
<evidence type="ECO:0000313" key="1">
    <source>
        <dbReference type="EMBL" id="KDQ54002.1"/>
    </source>
</evidence>
<dbReference type="OrthoDB" id="2620490at2759"/>
<reference evidence="2" key="1">
    <citation type="journal article" date="2014" name="Proc. Natl. Acad. Sci. U.S.A.">
        <title>Extensive sampling of basidiomycete genomes demonstrates inadequacy of the white-rot/brown-rot paradigm for wood decay fungi.</title>
        <authorList>
            <person name="Riley R."/>
            <person name="Salamov A.A."/>
            <person name="Brown D.W."/>
            <person name="Nagy L.G."/>
            <person name="Floudas D."/>
            <person name="Held B.W."/>
            <person name="Levasseur A."/>
            <person name="Lombard V."/>
            <person name="Morin E."/>
            <person name="Otillar R."/>
            <person name="Lindquist E.A."/>
            <person name="Sun H."/>
            <person name="LaButti K.M."/>
            <person name="Schmutz J."/>
            <person name="Jabbour D."/>
            <person name="Luo H."/>
            <person name="Baker S.E."/>
            <person name="Pisabarro A.G."/>
            <person name="Walton J.D."/>
            <person name="Blanchette R.A."/>
            <person name="Henrissat B."/>
            <person name="Martin F."/>
            <person name="Cullen D."/>
            <person name="Hibbett D.S."/>
            <person name="Grigoriev I.V."/>
        </authorList>
    </citation>
    <scope>NUCLEOTIDE SEQUENCE [LARGE SCALE GENOMIC DNA]</scope>
    <source>
        <strain evidence="2">MUCL 33604</strain>
    </source>
</reference>
<accession>A0A067PRS3</accession>
<dbReference type="InParanoid" id="A0A067PRS3"/>
<keyword evidence="2" id="KW-1185">Reference proteome</keyword>
<dbReference type="Proteomes" id="UP000027265">
    <property type="component" value="Unassembled WGS sequence"/>
</dbReference>
<dbReference type="EMBL" id="KL197731">
    <property type="protein sequence ID" value="KDQ54002.1"/>
    <property type="molecule type" value="Genomic_DNA"/>
</dbReference>
<proteinExistence type="predicted"/>
<name>A0A067PRS3_9AGAM</name>
<sequence>MLRLLAQIALMDEYRYCLPDLHWHDYTLSAVGHGSNNATVNARKFIELRNGECNFFLMWDCHLETGTGNLVFGGSSQIGSKSDMVDSLLDACLGPILIDMLPNFPGRKGAFFLTCSPFMNMMNSNCFNFIIAFCSGSVIPNNVALNLVKAFNMMAVYKHSVFAAVKIAFGSDIITLTHSPVGVVTRVEATDF</sequence>
<organism evidence="1 2">
    <name type="scientific">Jaapia argillacea MUCL 33604</name>
    <dbReference type="NCBI Taxonomy" id="933084"/>
    <lineage>
        <taxon>Eukaryota</taxon>
        <taxon>Fungi</taxon>
        <taxon>Dikarya</taxon>
        <taxon>Basidiomycota</taxon>
        <taxon>Agaricomycotina</taxon>
        <taxon>Agaricomycetes</taxon>
        <taxon>Agaricomycetidae</taxon>
        <taxon>Jaapiales</taxon>
        <taxon>Jaapiaceae</taxon>
        <taxon>Jaapia</taxon>
    </lineage>
</organism>